<evidence type="ECO:0000256" key="2">
    <source>
        <dbReference type="ARBA" id="ARBA00023027"/>
    </source>
</evidence>
<dbReference type="AlphaFoldDB" id="A0A9X7W2M0"/>
<dbReference type="RefSeq" id="WP_206658453.1">
    <property type="nucleotide sequence ID" value="NZ_CP071182.1"/>
</dbReference>
<dbReference type="GO" id="GO:0051287">
    <property type="term" value="F:NAD binding"/>
    <property type="evidence" value="ECO:0007669"/>
    <property type="project" value="InterPro"/>
</dbReference>
<keyword evidence="1" id="KW-0560">Oxidoreductase</keyword>
<dbReference type="PANTHER" id="PTHR43333">
    <property type="entry name" value="2-HACID_DH_C DOMAIN-CONTAINING PROTEIN"/>
    <property type="match status" value="1"/>
</dbReference>
<dbReference type="SUPFAM" id="SSF52283">
    <property type="entry name" value="Formate/glycerate dehydrogenase catalytic domain-like"/>
    <property type="match status" value="1"/>
</dbReference>
<dbReference type="InterPro" id="IPR036291">
    <property type="entry name" value="NAD(P)-bd_dom_sf"/>
</dbReference>
<dbReference type="KEGG" id="afx:JZ786_09550"/>
<dbReference type="Proteomes" id="UP000663505">
    <property type="component" value="Chromosome"/>
</dbReference>
<proteinExistence type="predicted"/>
<dbReference type="GO" id="GO:0016491">
    <property type="term" value="F:oxidoreductase activity"/>
    <property type="evidence" value="ECO:0007669"/>
    <property type="project" value="UniProtKB-KW"/>
</dbReference>
<dbReference type="PANTHER" id="PTHR43333:SF1">
    <property type="entry name" value="D-ISOMER SPECIFIC 2-HYDROXYACID DEHYDROGENASE NAD-BINDING DOMAIN-CONTAINING PROTEIN"/>
    <property type="match status" value="1"/>
</dbReference>
<name>A0A9X7W2M0_9BACL</name>
<evidence type="ECO:0000256" key="1">
    <source>
        <dbReference type="ARBA" id="ARBA00023002"/>
    </source>
</evidence>
<evidence type="ECO:0000313" key="4">
    <source>
        <dbReference type="EMBL" id="QSO49140.1"/>
    </source>
</evidence>
<dbReference type="Gene3D" id="3.40.50.720">
    <property type="entry name" value="NAD(P)-binding Rossmann-like Domain"/>
    <property type="match status" value="2"/>
</dbReference>
<feature type="domain" description="D-isomer specific 2-hydroxyacid dehydrogenase NAD-binding" evidence="3">
    <location>
        <begin position="114"/>
        <end position="286"/>
    </location>
</feature>
<dbReference type="SUPFAM" id="SSF51735">
    <property type="entry name" value="NAD(P)-binding Rossmann-fold domains"/>
    <property type="match status" value="1"/>
</dbReference>
<dbReference type="Pfam" id="PF02826">
    <property type="entry name" value="2-Hacid_dh_C"/>
    <property type="match status" value="1"/>
</dbReference>
<reference evidence="4 5" key="1">
    <citation type="submission" date="2021-02" db="EMBL/GenBank/DDBJ databases">
        <title>Alicyclobacillus curvatus sp. nov. and Alicyclobacillus mengziensis sp. nov., two acidophilic bacteria isolated from acid mine drainage.</title>
        <authorList>
            <person name="Huang Y."/>
        </authorList>
    </citation>
    <scope>NUCLEOTIDE SEQUENCE [LARGE SCALE GENOMIC DNA]</scope>
    <source>
        <strain evidence="4 5">S30H14</strain>
    </source>
</reference>
<evidence type="ECO:0000259" key="3">
    <source>
        <dbReference type="Pfam" id="PF02826"/>
    </source>
</evidence>
<gene>
    <name evidence="4" type="ORF">JZ786_09550</name>
</gene>
<keyword evidence="5" id="KW-1185">Reference proteome</keyword>
<dbReference type="EMBL" id="CP071182">
    <property type="protein sequence ID" value="QSO49140.1"/>
    <property type="molecule type" value="Genomic_DNA"/>
</dbReference>
<organism evidence="4 5">
    <name type="scientific">Alicyclobacillus mengziensis</name>
    <dbReference type="NCBI Taxonomy" id="2931921"/>
    <lineage>
        <taxon>Bacteria</taxon>
        <taxon>Bacillati</taxon>
        <taxon>Bacillota</taxon>
        <taxon>Bacilli</taxon>
        <taxon>Bacillales</taxon>
        <taxon>Alicyclobacillaceae</taxon>
        <taxon>Alicyclobacillus</taxon>
    </lineage>
</organism>
<dbReference type="InterPro" id="IPR006140">
    <property type="entry name" value="D-isomer_DH_NAD-bd"/>
</dbReference>
<keyword evidence="2" id="KW-0520">NAD</keyword>
<evidence type="ECO:0000313" key="5">
    <source>
        <dbReference type="Proteomes" id="UP000663505"/>
    </source>
</evidence>
<sequence length="321" mass="36425">MSQKTRTGHDPKVLVYQSQHPEKFATVLAELGVPNVTTARSTDDVEPDLSDVEIMFGWNIPVEWLRKAPRLRWVQWSGAGVDSVVLKRDQLPPDLQLTRIVHQFSAPMAEYVFTYLLYVVKDVRRQQKAQEQKRWDPFRAPLLAGKHIGVAGLGSIGSEVVRKARAFDMHVSGLSATGRNHHLVDVHYGADEWLKFVEPLDVLVLTLPLTEQTRHVVNARVFDAMKNHAIIVNVGRGALIREADLIPRLAAGRIQAAILDVFEREPLPVDSPLWTLHNVYVSPHMSGPSEVRRTSEFFAENYQRYVRHEPLLGLVDVTRQY</sequence>
<accession>A0A9X7W2M0</accession>
<dbReference type="CDD" id="cd05300">
    <property type="entry name" value="2-Hacid_dh_1"/>
    <property type="match status" value="1"/>
</dbReference>
<protein>
    <submittedName>
        <fullName evidence="4">D-2-hydroxyacid dehydrogenase</fullName>
    </submittedName>
</protein>